<dbReference type="InterPro" id="IPR004723">
    <property type="entry name" value="AONS_Archaea/Proteobacteria"/>
</dbReference>
<dbReference type="InterPro" id="IPR015424">
    <property type="entry name" value="PyrdxlP-dep_Trfase"/>
</dbReference>
<evidence type="ECO:0000256" key="7">
    <source>
        <dbReference type="ARBA" id="ARBA00022898"/>
    </source>
</evidence>
<keyword evidence="7 9" id="KW-0663">Pyridoxal phosphate</keyword>
<name>A0A7C6E8C8_DESAE</name>
<dbReference type="InterPro" id="IPR001917">
    <property type="entry name" value="Aminotrans_II_pyridoxalP_BS"/>
</dbReference>
<comment type="cofactor">
    <cofactor evidence="1 9 10">
        <name>pyridoxal 5'-phosphate</name>
        <dbReference type="ChEBI" id="CHEBI:597326"/>
    </cofactor>
</comment>
<dbReference type="GO" id="GO:0008710">
    <property type="term" value="F:8-amino-7-oxononanoate synthase activity"/>
    <property type="evidence" value="ECO:0007669"/>
    <property type="project" value="UniProtKB-UniRule"/>
</dbReference>
<dbReference type="EC" id="2.3.1.47" evidence="10"/>
<dbReference type="Gene3D" id="3.90.1150.10">
    <property type="entry name" value="Aspartate Aminotransferase, domain 1"/>
    <property type="match status" value="1"/>
</dbReference>
<accession>A0A7C6E8C8</accession>
<keyword evidence="5 10" id="KW-0808">Transferase</keyword>
<feature type="modified residue" description="N6-(pyridoxal phosphate)lysine" evidence="9">
    <location>
        <position position="235"/>
    </location>
</feature>
<dbReference type="Pfam" id="PF00155">
    <property type="entry name" value="Aminotran_1_2"/>
    <property type="match status" value="1"/>
</dbReference>
<feature type="domain" description="Aminotransferase class I/classII large" evidence="11">
    <location>
        <begin position="40"/>
        <end position="372"/>
    </location>
</feature>
<evidence type="ECO:0000256" key="3">
    <source>
        <dbReference type="ARBA" id="ARBA00010008"/>
    </source>
</evidence>
<sequence>MSLLDLIEKNLEQIKVNQLWRSIPSIRSHAKKYINLNGSNYLNLSSNNYLGLADSAYLKQSAISAIEKFGCSSCASRLVSGNFEIYNELESTIAQFKHTQKALVLNAGYVANLTLLQALAKDAVVFSDKLNHASIVDGILLSRAKFHRYAHCDIEMLEKLLKKETANKIIVTDTIFSMDGDAAPLKEIVSLAKHYDAFVIVDEAHATGIFGEGRGYAYQKGVSRDIDCHMGTFSKALGSFGAYIASSELVIDYLINNARGFIFSTALPPAVIGANLASIDYVLKNPQLGKNLLSISENIRQYLKKLGFDVGNSVSQIIPVILKTNEAVLKAQKLLITKGIFVGAIRPPTVPKNTSRLRISLRADLDENDLELIKDAFAYLGNIL</sequence>
<dbReference type="CDD" id="cd06454">
    <property type="entry name" value="KBL_like"/>
    <property type="match status" value="1"/>
</dbReference>
<dbReference type="NCBIfam" id="TIGR00858">
    <property type="entry name" value="bioF"/>
    <property type="match status" value="1"/>
</dbReference>
<comment type="caution">
    <text evidence="12">The sequence shown here is derived from an EMBL/GenBank/DDBJ whole genome shotgun (WGS) entry which is preliminary data.</text>
</comment>
<evidence type="ECO:0000256" key="1">
    <source>
        <dbReference type="ARBA" id="ARBA00001933"/>
    </source>
</evidence>
<comment type="subunit">
    <text evidence="4 10">Homodimer.</text>
</comment>
<keyword evidence="6" id="KW-0093">Biotin biosynthesis</keyword>
<protein>
    <recommendedName>
        <fullName evidence="10">8-amino-7-ketopelargonate synthase</fullName>
        <ecNumber evidence="10">2.3.1.47</ecNumber>
    </recommendedName>
</protein>
<dbReference type="PROSITE" id="PS00599">
    <property type="entry name" value="AA_TRANSFER_CLASS_2"/>
    <property type="match status" value="1"/>
</dbReference>
<dbReference type="UniPathway" id="UPA00078"/>
<reference evidence="12" key="1">
    <citation type="journal article" date="2020" name="mSystems">
        <title>Genome- and Community-Level Interaction Insights into Carbon Utilization and Element Cycling Functions of Hydrothermarchaeota in Hydrothermal Sediment.</title>
        <authorList>
            <person name="Zhou Z."/>
            <person name="Liu Y."/>
            <person name="Xu W."/>
            <person name="Pan J."/>
            <person name="Luo Z.H."/>
            <person name="Li M."/>
        </authorList>
    </citation>
    <scope>NUCLEOTIDE SEQUENCE [LARGE SCALE GENOMIC DNA]</scope>
    <source>
        <strain evidence="12">SpSt-1135</strain>
    </source>
</reference>
<comment type="similarity">
    <text evidence="3 10">Belongs to the class-II pyridoxal-phosphate-dependent aminotransferase family. BioF subfamily.</text>
</comment>
<evidence type="ECO:0000256" key="2">
    <source>
        <dbReference type="ARBA" id="ARBA00004746"/>
    </source>
</evidence>
<comment type="catalytic activity">
    <reaction evidence="8 10">
        <text>6-carboxyhexanoyl-[ACP] + L-alanine + H(+) = (8S)-8-amino-7-oxononanoate + holo-[ACP] + CO2</text>
        <dbReference type="Rhea" id="RHEA:42288"/>
        <dbReference type="Rhea" id="RHEA-COMP:9685"/>
        <dbReference type="Rhea" id="RHEA-COMP:9955"/>
        <dbReference type="ChEBI" id="CHEBI:15378"/>
        <dbReference type="ChEBI" id="CHEBI:16526"/>
        <dbReference type="ChEBI" id="CHEBI:57972"/>
        <dbReference type="ChEBI" id="CHEBI:64479"/>
        <dbReference type="ChEBI" id="CHEBI:78846"/>
        <dbReference type="ChEBI" id="CHEBI:149468"/>
        <dbReference type="EC" id="2.3.1.47"/>
    </reaction>
</comment>
<comment type="function">
    <text evidence="10">Catalyzes the decarboxylative condensation of pimeloyl-[acyl-carrier protein] and L-alanine to produce 8-amino-7-oxononanoate (AON), [acyl-carrier protein], and carbon dioxide.</text>
</comment>
<organism evidence="12">
    <name type="scientific">Desulfurella acetivorans</name>
    <dbReference type="NCBI Taxonomy" id="33002"/>
    <lineage>
        <taxon>Bacteria</taxon>
        <taxon>Pseudomonadati</taxon>
        <taxon>Campylobacterota</taxon>
        <taxon>Desulfurellia</taxon>
        <taxon>Desulfurellales</taxon>
        <taxon>Desulfurellaceae</taxon>
        <taxon>Desulfurella</taxon>
    </lineage>
</organism>
<proteinExistence type="inferred from homology"/>
<dbReference type="GO" id="GO:0009102">
    <property type="term" value="P:biotin biosynthetic process"/>
    <property type="evidence" value="ECO:0007669"/>
    <property type="project" value="UniProtKB-UniRule"/>
</dbReference>
<evidence type="ECO:0000256" key="10">
    <source>
        <dbReference type="RuleBase" id="RU003693"/>
    </source>
</evidence>
<evidence type="ECO:0000256" key="5">
    <source>
        <dbReference type="ARBA" id="ARBA00022679"/>
    </source>
</evidence>
<evidence type="ECO:0000313" key="12">
    <source>
        <dbReference type="EMBL" id="HHS48931.1"/>
    </source>
</evidence>
<dbReference type="GO" id="GO:0030170">
    <property type="term" value="F:pyridoxal phosphate binding"/>
    <property type="evidence" value="ECO:0007669"/>
    <property type="project" value="InterPro"/>
</dbReference>
<gene>
    <name evidence="12" type="primary">bioF</name>
    <name evidence="12" type="ORF">ENM99_03605</name>
</gene>
<evidence type="ECO:0000259" key="11">
    <source>
        <dbReference type="Pfam" id="PF00155"/>
    </source>
</evidence>
<dbReference type="EMBL" id="DRZX01000178">
    <property type="protein sequence ID" value="HHS48931.1"/>
    <property type="molecule type" value="Genomic_DNA"/>
</dbReference>
<dbReference type="InterPro" id="IPR015422">
    <property type="entry name" value="PyrdxlP-dep_Trfase_small"/>
</dbReference>
<evidence type="ECO:0000256" key="8">
    <source>
        <dbReference type="ARBA" id="ARBA00047715"/>
    </source>
</evidence>
<dbReference type="Proteomes" id="UP000886400">
    <property type="component" value="Unassembled WGS sequence"/>
</dbReference>
<dbReference type="PANTHER" id="PTHR13693:SF100">
    <property type="entry name" value="8-AMINO-7-OXONONANOATE SYNTHASE"/>
    <property type="match status" value="1"/>
</dbReference>
<dbReference type="InterPro" id="IPR015421">
    <property type="entry name" value="PyrdxlP-dep_Trfase_major"/>
</dbReference>
<dbReference type="PANTHER" id="PTHR13693">
    <property type="entry name" value="CLASS II AMINOTRANSFERASE/8-AMINO-7-OXONONANOATE SYNTHASE"/>
    <property type="match status" value="1"/>
</dbReference>
<evidence type="ECO:0000256" key="4">
    <source>
        <dbReference type="ARBA" id="ARBA00011738"/>
    </source>
</evidence>
<keyword evidence="12" id="KW-0012">Acyltransferase</keyword>
<dbReference type="InterPro" id="IPR004839">
    <property type="entry name" value="Aminotransferase_I/II_large"/>
</dbReference>
<evidence type="ECO:0000256" key="6">
    <source>
        <dbReference type="ARBA" id="ARBA00022756"/>
    </source>
</evidence>
<dbReference type="SUPFAM" id="SSF53383">
    <property type="entry name" value="PLP-dependent transferases"/>
    <property type="match status" value="1"/>
</dbReference>
<dbReference type="AlphaFoldDB" id="A0A7C6E8C8"/>
<evidence type="ECO:0000256" key="9">
    <source>
        <dbReference type="PIRSR" id="PIRSR604723-51"/>
    </source>
</evidence>
<comment type="pathway">
    <text evidence="2 10">Cofactor biosynthesis; biotin biosynthesis.</text>
</comment>
<dbReference type="InterPro" id="IPR050087">
    <property type="entry name" value="AON_synthase_class-II"/>
</dbReference>
<dbReference type="Gene3D" id="3.40.640.10">
    <property type="entry name" value="Type I PLP-dependent aspartate aminotransferase-like (Major domain)"/>
    <property type="match status" value="1"/>
</dbReference>